<comment type="caution">
    <text evidence="1">The sequence shown here is derived from an EMBL/GenBank/DDBJ whole genome shotgun (WGS) entry which is preliminary data.</text>
</comment>
<dbReference type="EMBL" id="PYAS01000013">
    <property type="protein sequence ID" value="PSL24729.1"/>
    <property type="molecule type" value="Genomic_DNA"/>
</dbReference>
<evidence type="ECO:0000313" key="1">
    <source>
        <dbReference type="EMBL" id="PSL24729.1"/>
    </source>
</evidence>
<sequence>MNGLRKSAISKTTNFETQLREPKQQNRFCNLLDTIKLPILFLGLQIHFVTIKLNTRFIWRDQVFLYLCRPFEL</sequence>
<protein>
    <submittedName>
        <fullName evidence="1">Uncharacterized protein</fullName>
    </submittedName>
</protein>
<dbReference type="AlphaFoldDB" id="A0A2P8FSP8"/>
<name>A0A2P8FSP8_9BACT</name>
<proteinExistence type="predicted"/>
<accession>A0A2P8FSP8</accession>
<reference evidence="1 2" key="1">
    <citation type="submission" date="2018-03" db="EMBL/GenBank/DDBJ databases">
        <title>Genomic Encyclopedia of Archaeal and Bacterial Type Strains, Phase II (KMG-II): from individual species to whole genera.</title>
        <authorList>
            <person name="Goeker M."/>
        </authorList>
    </citation>
    <scope>NUCLEOTIDE SEQUENCE [LARGE SCALE GENOMIC DNA]</scope>
    <source>
        <strain evidence="1 2">DSM 29057</strain>
    </source>
</reference>
<keyword evidence="2" id="KW-1185">Reference proteome</keyword>
<organism evidence="1 2">
    <name type="scientific">Dyadobacter jiangsuensis</name>
    <dbReference type="NCBI Taxonomy" id="1591085"/>
    <lineage>
        <taxon>Bacteria</taxon>
        <taxon>Pseudomonadati</taxon>
        <taxon>Bacteroidota</taxon>
        <taxon>Cytophagia</taxon>
        <taxon>Cytophagales</taxon>
        <taxon>Spirosomataceae</taxon>
        <taxon>Dyadobacter</taxon>
    </lineage>
</organism>
<gene>
    <name evidence="1" type="ORF">CLV60_113153</name>
</gene>
<evidence type="ECO:0000313" key="2">
    <source>
        <dbReference type="Proteomes" id="UP000241964"/>
    </source>
</evidence>
<dbReference type="Proteomes" id="UP000241964">
    <property type="component" value="Unassembled WGS sequence"/>
</dbReference>